<protein>
    <submittedName>
        <fullName evidence="1">Uncharacterized protein</fullName>
    </submittedName>
</protein>
<dbReference type="OrthoDB" id="783687at2759"/>
<name>A0A2C9VI95_MANES</name>
<dbReference type="PANTHER" id="PTHR33735">
    <property type="entry name" value="EXPRESSED PROTEIN"/>
    <property type="match status" value="1"/>
</dbReference>
<keyword evidence="2" id="KW-1185">Reference proteome</keyword>
<comment type="caution">
    <text evidence="1">The sequence shown here is derived from an EMBL/GenBank/DDBJ whole genome shotgun (WGS) entry which is preliminary data.</text>
</comment>
<sequence length="223" mass="25256">MSARATSYSLPSFLQLMYRYRAFCSRNCALGYVEDKKICSNGHHAMHHRGLQIMISPAFGGGTRRNLHTHMVKVKDDMVSPPPVPPAPNHRRINFLKWAKWVLGSLLSFILPFWKLKWEKPKTIQEEVEIIEEETETAATVVQKVATVAENVSAEMAEKLPENGKLKETAMLIEKVSKATAHDAQLTGEFIHKVDELKHDVEDLETMAEPVIEKLPQQKSEGK</sequence>
<organism evidence="1 2">
    <name type="scientific">Manihot esculenta</name>
    <name type="common">Cassava</name>
    <name type="synonym">Jatropha manihot</name>
    <dbReference type="NCBI Taxonomy" id="3983"/>
    <lineage>
        <taxon>Eukaryota</taxon>
        <taxon>Viridiplantae</taxon>
        <taxon>Streptophyta</taxon>
        <taxon>Embryophyta</taxon>
        <taxon>Tracheophyta</taxon>
        <taxon>Spermatophyta</taxon>
        <taxon>Magnoliopsida</taxon>
        <taxon>eudicotyledons</taxon>
        <taxon>Gunneridae</taxon>
        <taxon>Pentapetalae</taxon>
        <taxon>rosids</taxon>
        <taxon>fabids</taxon>
        <taxon>Malpighiales</taxon>
        <taxon>Euphorbiaceae</taxon>
        <taxon>Crotonoideae</taxon>
        <taxon>Manihoteae</taxon>
        <taxon>Manihot</taxon>
    </lineage>
</organism>
<reference evidence="2" key="1">
    <citation type="journal article" date="2016" name="Nat. Biotechnol.">
        <title>Sequencing wild and cultivated cassava and related species reveals extensive interspecific hybridization and genetic diversity.</title>
        <authorList>
            <person name="Bredeson J.V."/>
            <person name="Lyons J.B."/>
            <person name="Prochnik S.E."/>
            <person name="Wu G.A."/>
            <person name="Ha C.M."/>
            <person name="Edsinger-Gonzales E."/>
            <person name="Grimwood J."/>
            <person name="Schmutz J."/>
            <person name="Rabbi I.Y."/>
            <person name="Egesi C."/>
            <person name="Nauluvula P."/>
            <person name="Lebot V."/>
            <person name="Ndunguru J."/>
            <person name="Mkamilo G."/>
            <person name="Bart R.S."/>
            <person name="Setter T.L."/>
            <person name="Gleadow R.M."/>
            <person name="Kulakow P."/>
            <person name="Ferguson M.E."/>
            <person name="Rounsley S."/>
            <person name="Rokhsar D.S."/>
        </authorList>
    </citation>
    <scope>NUCLEOTIDE SEQUENCE [LARGE SCALE GENOMIC DNA]</scope>
    <source>
        <strain evidence="2">cv. AM560-2</strain>
    </source>
</reference>
<dbReference type="AlphaFoldDB" id="A0A2C9VI95"/>
<dbReference type="PANTHER" id="PTHR33735:SF10">
    <property type="entry name" value="EXPRESSED PROTEIN"/>
    <property type="match status" value="1"/>
</dbReference>
<dbReference type="Proteomes" id="UP000091857">
    <property type="component" value="Chromosome 7"/>
</dbReference>
<evidence type="ECO:0000313" key="2">
    <source>
        <dbReference type="Proteomes" id="UP000091857"/>
    </source>
</evidence>
<gene>
    <name evidence="1" type="ORF">MANES_07G038100v8</name>
</gene>
<dbReference type="Gramene" id="Manes.07G038100.1.v8.1">
    <property type="protein sequence ID" value="Manes.07G038100.1.v8.1.CDS"/>
    <property type="gene ID" value="Manes.07G038100.v8.1"/>
</dbReference>
<proteinExistence type="predicted"/>
<accession>A0A2C9VI95</accession>
<evidence type="ECO:0000313" key="1">
    <source>
        <dbReference type="EMBL" id="OAY45177.1"/>
    </source>
</evidence>
<dbReference type="EMBL" id="CM004393">
    <property type="protein sequence ID" value="OAY45177.1"/>
    <property type="molecule type" value="Genomic_DNA"/>
</dbReference>
<dbReference type="STRING" id="3983.A0A2C9VI95"/>